<comment type="caution">
    <text evidence="1">The sequence shown here is derived from an EMBL/GenBank/DDBJ whole genome shotgun (WGS) entry which is preliminary data.</text>
</comment>
<accession>A0ABQ5PXR8</accession>
<dbReference type="EMBL" id="BSDC01000002">
    <property type="protein sequence ID" value="GLH67164.1"/>
    <property type="molecule type" value="Genomic_DNA"/>
</dbReference>
<protein>
    <submittedName>
        <fullName evidence="1">Uncharacterized protein</fullName>
    </submittedName>
</protein>
<organism evidence="1 2">
    <name type="scientific">Geothrix edaphica</name>
    <dbReference type="NCBI Taxonomy" id="2927976"/>
    <lineage>
        <taxon>Bacteria</taxon>
        <taxon>Pseudomonadati</taxon>
        <taxon>Acidobacteriota</taxon>
        <taxon>Holophagae</taxon>
        <taxon>Holophagales</taxon>
        <taxon>Holophagaceae</taxon>
        <taxon>Geothrix</taxon>
    </lineage>
</organism>
<evidence type="ECO:0000313" key="1">
    <source>
        <dbReference type="EMBL" id="GLH67164.1"/>
    </source>
</evidence>
<name>A0ABQ5PXR8_9BACT</name>
<reference evidence="1" key="1">
    <citation type="journal article" date="2023" name="Antonie Van Leeuwenhoek">
        <title>Mesoterricola silvestris gen. nov., sp. nov., Mesoterricola sediminis sp. nov., Geothrix oryzae sp. nov., Geothrix edaphica sp. nov., Geothrix rubra sp. nov., and Geothrix limicola sp. nov., six novel members of Acidobacteriota isolated from soils.</title>
        <authorList>
            <person name="Itoh H."/>
            <person name="Sugisawa Y."/>
            <person name="Mise K."/>
            <person name="Xu Z."/>
            <person name="Kuniyasu M."/>
            <person name="Ushijima N."/>
            <person name="Kawano K."/>
            <person name="Kobayashi E."/>
            <person name="Shiratori Y."/>
            <person name="Masuda Y."/>
            <person name="Senoo K."/>
        </authorList>
    </citation>
    <scope>NUCLEOTIDE SEQUENCE</scope>
    <source>
        <strain evidence="1">Red802</strain>
    </source>
</reference>
<sequence length="72" mass="8160">MLVFSVANGWVFATQINTYDGFALFWNINLKEGWVLLADGNNPRGLSEFDLVRTWFEVGGCRFPDLDISEAD</sequence>
<dbReference type="Proteomes" id="UP001165044">
    <property type="component" value="Unassembled WGS sequence"/>
</dbReference>
<gene>
    <name evidence="1" type="ORF">GETHED_15280</name>
</gene>
<proteinExistence type="predicted"/>
<keyword evidence="2" id="KW-1185">Reference proteome</keyword>
<dbReference type="RefSeq" id="WP_285608078.1">
    <property type="nucleotide sequence ID" value="NZ_BSDC01000002.1"/>
</dbReference>
<evidence type="ECO:0000313" key="2">
    <source>
        <dbReference type="Proteomes" id="UP001165044"/>
    </source>
</evidence>